<evidence type="ECO:0000313" key="2">
    <source>
        <dbReference type="Proteomes" id="UP001610446"/>
    </source>
</evidence>
<evidence type="ECO:0008006" key="3">
    <source>
        <dbReference type="Google" id="ProtNLM"/>
    </source>
</evidence>
<accession>A0ABR4IUE1</accession>
<gene>
    <name evidence="1" type="ORF">BJY01DRAFT_254265</name>
</gene>
<comment type="caution">
    <text evidence="1">The sequence shown here is derived from an EMBL/GenBank/DDBJ whole genome shotgun (WGS) entry which is preliminary data.</text>
</comment>
<sequence>MLGSPNPGGIATLPQELVDKITFEAIDGDIGSETCKTLKCLRQITRTFNRIASPLLFRYVRADIGWDNDKRAWVAPKLAALSVTDHRFAVRMLEFRGHTLGPNPSTGRRTYTFKPDLAKTLAQFPGLRVVQVDNWNCRRRPKRAGPGFLRGIGKAVLASAPPALEALSFKYADIFDFGARDVLFAVARLVGSMRFLHLNLPDEPYRGRILQALPYASKLEGLQIIDQEVPEGEYISRILHPSAPLRRLYLSHMCASGSFLCGIQAFRDTLEEVHLAYITLREDSWAEVVEELLHCPVLVKVGDTLLSGRLDRAREILLRSDTALLPPQLRKNREWLHRHYSEAMPHFDLERPNPALRDREFRL</sequence>
<evidence type="ECO:0000313" key="1">
    <source>
        <dbReference type="EMBL" id="KAL2831366.1"/>
    </source>
</evidence>
<proteinExistence type="predicted"/>
<name>A0ABR4IUE1_9EURO</name>
<dbReference type="EMBL" id="JBFXLU010000283">
    <property type="protein sequence ID" value="KAL2831366.1"/>
    <property type="molecule type" value="Genomic_DNA"/>
</dbReference>
<protein>
    <recommendedName>
        <fullName evidence="3">F-box domain-containing protein</fullName>
    </recommendedName>
</protein>
<organism evidence="1 2">
    <name type="scientific">Aspergillus pseudoustus</name>
    <dbReference type="NCBI Taxonomy" id="1810923"/>
    <lineage>
        <taxon>Eukaryota</taxon>
        <taxon>Fungi</taxon>
        <taxon>Dikarya</taxon>
        <taxon>Ascomycota</taxon>
        <taxon>Pezizomycotina</taxon>
        <taxon>Eurotiomycetes</taxon>
        <taxon>Eurotiomycetidae</taxon>
        <taxon>Eurotiales</taxon>
        <taxon>Aspergillaceae</taxon>
        <taxon>Aspergillus</taxon>
        <taxon>Aspergillus subgen. Nidulantes</taxon>
    </lineage>
</organism>
<keyword evidence="2" id="KW-1185">Reference proteome</keyword>
<dbReference type="Proteomes" id="UP001610446">
    <property type="component" value="Unassembled WGS sequence"/>
</dbReference>
<reference evidence="1 2" key="1">
    <citation type="submission" date="2024-07" db="EMBL/GenBank/DDBJ databases">
        <title>Section-level genome sequencing and comparative genomics of Aspergillus sections Usti and Cavernicolus.</title>
        <authorList>
            <consortium name="Lawrence Berkeley National Laboratory"/>
            <person name="Nybo J.L."/>
            <person name="Vesth T.C."/>
            <person name="Theobald S."/>
            <person name="Frisvad J.C."/>
            <person name="Larsen T.O."/>
            <person name="Kjaerboelling I."/>
            <person name="Rothschild-Mancinelli K."/>
            <person name="Lyhne E.K."/>
            <person name="Kogle M.E."/>
            <person name="Barry K."/>
            <person name="Clum A."/>
            <person name="Na H."/>
            <person name="Ledsgaard L."/>
            <person name="Lin J."/>
            <person name="Lipzen A."/>
            <person name="Kuo A."/>
            <person name="Riley R."/>
            <person name="Mondo S."/>
            <person name="Labutti K."/>
            <person name="Haridas S."/>
            <person name="Pangalinan J."/>
            <person name="Salamov A.A."/>
            <person name="Simmons B.A."/>
            <person name="Magnuson J.K."/>
            <person name="Chen J."/>
            <person name="Drula E."/>
            <person name="Henrissat B."/>
            <person name="Wiebenga A."/>
            <person name="Lubbers R.J."/>
            <person name="Gomes A.C."/>
            <person name="Makela M.R."/>
            <person name="Stajich J."/>
            <person name="Grigoriev I.V."/>
            <person name="Mortensen U.H."/>
            <person name="De Vries R.P."/>
            <person name="Baker S.E."/>
            <person name="Andersen M.R."/>
        </authorList>
    </citation>
    <scope>NUCLEOTIDE SEQUENCE [LARGE SCALE GENOMIC DNA]</scope>
    <source>
        <strain evidence="1 2">CBS 123904</strain>
    </source>
</reference>